<evidence type="ECO:0000313" key="1">
    <source>
        <dbReference type="EMBL" id="TYO67191.1"/>
    </source>
</evidence>
<comment type="caution">
    <text evidence="1">The sequence shown here is derived from an EMBL/GenBank/DDBJ whole genome shotgun (WGS) entry which is preliminary data.</text>
</comment>
<accession>A0A5S4YS17</accession>
<proteinExistence type="predicted"/>
<dbReference type="EMBL" id="VSTH01000021">
    <property type="protein sequence ID" value="TYO67191.1"/>
    <property type="molecule type" value="Genomic_DNA"/>
</dbReference>
<dbReference type="AlphaFoldDB" id="A0A5S4YS17"/>
<sequence length="125" mass="14232">MLLGGDNSRSAVDDRRQARELALLICKSEEAITAFLSYCDVAARDLLMPYGDVVMVLSIVLRIRRTLDGAEIDRIIWDVETRKALAAERRRRAEWRKCELAAERFRAECDPLDAATPRSRPDAVR</sequence>
<gene>
    <name evidence="1" type="ORF">FXV83_07710</name>
</gene>
<protein>
    <submittedName>
        <fullName evidence="1">Uncharacterized protein</fullName>
    </submittedName>
</protein>
<evidence type="ECO:0000313" key="2">
    <source>
        <dbReference type="Proteomes" id="UP000324797"/>
    </source>
</evidence>
<reference evidence="1 2" key="1">
    <citation type="submission" date="2019-08" db="EMBL/GenBank/DDBJ databases">
        <title>Bradyrhizobium hipponensis sp. nov., a rhizobium isolated from a Lupinus angustifolius root nodule in Tunisia.</title>
        <authorList>
            <person name="Off K."/>
            <person name="Rejili M."/>
            <person name="Mars M."/>
            <person name="Brachmann A."/>
            <person name="Marin M."/>
        </authorList>
    </citation>
    <scope>NUCLEOTIDE SEQUENCE [LARGE SCALE GENOMIC DNA]</scope>
    <source>
        <strain evidence="2">aSej3</strain>
    </source>
</reference>
<name>A0A5S4YS17_9BRAD</name>
<organism evidence="1 2">
    <name type="scientific">Bradyrhizobium hipponense</name>
    <dbReference type="NCBI Taxonomy" id="2605638"/>
    <lineage>
        <taxon>Bacteria</taxon>
        <taxon>Pseudomonadati</taxon>
        <taxon>Pseudomonadota</taxon>
        <taxon>Alphaproteobacteria</taxon>
        <taxon>Hyphomicrobiales</taxon>
        <taxon>Nitrobacteraceae</taxon>
        <taxon>Bradyrhizobium</taxon>
    </lineage>
</organism>
<keyword evidence="2" id="KW-1185">Reference proteome</keyword>
<dbReference type="Proteomes" id="UP000324797">
    <property type="component" value="Unassembled WGS sequence"/>
</dbReference>